<dbReference type="EMBL" id="QSON01000010">
    <property type="protein sequence ID" value="RGJ00886.1"/>
    <property type="molecule type" value="Genomic_DNA"/>
</dbReference>
<accession>A0A174KF30</accession>
<protein>
    <recommendedName>
        <fullName evidence="1">Stage 0 sporulation protein A homolog</fullName>
    </recommendedName>
</protein>
<evidence type="ECO:0000313" key="10">
    <source>
        <dbReference type="EMBL" id="CUP10623.1"/>
    </source>
</evidence>
<evidence type="ECO:0000256" key="7">
    <source>
        <dbReference type="PROSITE-ProRule" id="PRU01091"/>
    </source>
</evidence>
<dbReference type="PANTHER" id="PTHR48111">
    <property type="entry name" value="REGULATOR OF RPOS"/>
    <property type="match status" value="1"/>
</dbReference>
<dbReference type="InterPro" id="IPR011006">
    <property type="entry name" value="CheY-like_superfamily"/>
</dbReference>
<dbReference type="Pfam" id="PF00072">
    <property type="entry name" value="Response_reg"/>
    <property type="match status" value="1"/>
</dbReference>
<dbReference type="PANTHER" id="PTHR48111:SF73">
    <property type="entry name" value="ALKALINE PHOSPHATASE SYNTHESIS TRANSCRIPTIONAL REGULATORY PROTEIN PHOP"/>
    <property type="match status" value="1"/>
</dbReference>
<evidence type="ECO:0000313" key="13">
    <source>
        <dbReference type="Proteomes" id="UP000263014"/>
    </source>
</evidence>
<evidence type="ECO:0000256" key="5">
    <source>
        <dbReference type="ARBA" id="ARBA00024867"/>
    </source>
</evidence>
<dbReference type="Pfam" id="PF00486">
    <property type="entry name" value="Trans_reg_C"/>
    <property type="match status" value="1"/>
</dbReference>
<dbReference type="InterPro" id="IPR036388">
    <property type="entry name" value="WH-like_DNA-bd_sf"/>
</dbReference>
<comment type="function">
    <text evidence="5">May play the central regulatory role in sporulation. It may be an element of the effector pathway responsible for the activation of sporulation genes in response to nutritional stress. Spo0A may act in concert with spo0H (a sigma factor) to control the expression of some genes that are critical to the sporulation process.</text>
</comment>
<evidence type="ECO:0000313" key="12">
    <source>
        <dbReference type="Proteomes" id="UP000095651"/>
    </source>
</evidence>
<keyword evidence="2" id="KW-0805">Transcription regulation</keyword>
<evidence type="ECO:0000259" key="8">
    <source>
        <dbReference type="PROSITE" id="PS50110"/>
    </source>
</evidence>
<dbReference type="SMART" id="SM00448">
    <property type="entry name" value="REC"/>
    <property type="match status" value="1"/>
</dbReference>
<dbReference type="GO" id="GO:0006355">
    <property type="term" value="P:regulation of DNA-templated transcription"/>
    <property type="evidence" value="ECO:0007669"/>
    <property type="project" value="InterPro"/>
</dbReference>
<feature type="modified residue" description="4-aspartylphosphate" evidence="6">
    <location>
        <position position="51"/>
    </location>
</feature>
<dbReference type="GO" id="GO:0000976">
    <property type="term" value="F:transcription cis-regulatory region binding"/>
    <property type="evidence" value="ECO:0007669"/>
    <property type="project" value="TreeGrafter"/>
</dbReference>
<dbReference type="CDD" id="cd00383">
    <property type="entry name" value="trans_reg_C"/>
    <property type="match status" value="1"/>
</dbReference>
<keyword evidence="3 7" id="KW-0238">DNA-binding</keyword>
<evidence type="ECO:0000256" key="1">
    <source>
        <dbReference type="ARBA" id="ARBA00018672"/>
    </source>
</evidence>
<evidence type="ECO:0000256" key="4">
    <source>
        <dbReference type="ARBA" id="ARBA00023163"/>
    </source>
</evidence>
<reference evidence="10 12" key="1">
    <citation type="submission" date="2015-09" db="EMBL/GenBank/DDBJ databases">
        <authorList>
            <consortium name="Pathogen Informatics"/>
        </authorList>
    </citation>
    <scope>NUCLEOTIDE SEQUENCE [LARGE SCALE GENOMIC DNA]</scope>
    <source>
        <strain evidence="10 12">2789STDY5608850</strain>
    </source>
</reference>
<dbReference type="GO" id="GO:0032993">
    <property type="term" value="C:protein-DNA complex"/>
    <property type="evidence" value="ECO:0007669"/>
    <property type="project" value="TreeGrafter"/>
</dbReference>
<name>A0A174KF30_9FIRM</name>
<evidence type="ECO:0000259" key="9">
    <source>
        <dbReference type="PROSITE" id="PS51755"/>
    </source>
</evidence>
<keyword evidence="4" id="KW-0804">Transcription</keyword>
<dbReference type="InterPro" id="IPR001867">
    <property type="entry name" value="OmpR/PhoB-type_DNA-bd"/>
</dbReference>
<proteinExistence type="predicted"/>
<keyword evidence="6" id="KW-0597">Phosphoprotein</keyword>
<feature type="DNA-binding region" description="OmpR/PhoB-type" evidence="7">
    <location>
        <begin position="119"/>
        <end position="213"/>
    </location>
</feature>
<dbReference type="PROSITE" id="PS51755">
    <property type="entry name" value="OMPR_PHOB"/>
    <property type="match status" value="1"/>
</dbReference>
<gene>
    <name evidence="10" type="primary">srrA_6</name>
    <name evidence="11" type="ORF">DXD79_20570</name>
    <name evidence="10" type="ORF">ERS852407_04984</name>
</gene>
<dbReference type="AlphaFoldDB" id="A0A174KF30"/>
<dbReference type="RefSeq" id="WP_055659265.1">
    <property type="nucleotide sequence ID" value="NZ_CABIXC010000018.1"/>
</dbReference>
<dbReference type="EMBL" id="CYZE01000018">
    <property type="protein sequence ID" value="CUP10623.1"/>
    <property type="molecule type" value="Genomic_DNA"/>
</dbReference>
<feature type="domain" description="OmpR/PhoB-type" evidence="9">
    <location>
        <begin position="119"/>
        <end position="213"/>
    </location>
</feature>
<dbReference type="CDD" id="cd17574">
    <property type="entry name" value="REC_OmpR"/>
    <property type="match status" value="1"/>
</dbReference>
<evidence type="ECO:0000256" key="6">
    <source>
        <dbReference type="PROSITE-ProRule" id="PRU00169"/>
    </source>
</evidence>
<dbReference type="GO" id="GO:0005829">
    <property type="term" value="C:cytosol"/>
    <property type="evidence" value="ECO:0007669"/>
    <property type="project" value="TreeGrafter"/>
</dbReference>
<evidence type="ECO:0000313" key="11">
    <source>
        <dbReference type="EMBL" id="RGJ00886.1"/>
    </source>
</evidence>
<dbReference type="SUPFAM" id="SSF52172">
    <property type="entry name" value="CheY-like"/>
    <property type="match status" value="1"/>
</dbReference>
<dbReference type="Gene3D" id="1.10.10.10">
    <property type="entry name" value="Winged helix-like DNA-binding domain superfamily/Winged helix DNA-binding domain"/>
    <property type="match status" value="1"/>
</dbReference>
<evidence type="ECO:0000256" key="2">
    <source>
        <dbReference type="ARBA" id="ARBA00023015"/>
    </source>
</evidence>
<dbReference type="InterPro" id="IPR039420">
    <property type="entry name" value="WalR-like"/>
</dbReference>
<dbReference type="Proteomes" id="UP000263014">
    <property type="component" value="Unassembled WGS sequence"/>
</dbReference>
<dbReference type="InterPro" id="IPR001789">
    <property type="entry name" value="Sig_transdc_resp-reg_receiver"/>
</dbReference>
<dbReference type="SMART" id="SM00862">
    <property type="entry name" value="Trans_reg_C"/>
    <property type="match status" value="1"/>
</dbReference>
<dbReference type="Gene3D" id="3.40.50.2300">
    <property type="match status" value="1"/>
</dbReference>
<evidence type="ECO:0000256" key="3">
    <source>
        <dbReference type="ARBA" id="ARBA00023125"/>
    </source>
</evidence>
<reference evidence="11 13" key="2">
    <citation type="submission" date="2018-08" db="EMBL/GenBank/DDBJ databases">
        <title>A genome reference for cultivated species of the human gut microbiota.</title>
        <authorList>
            <person name="Zou Y."/>
            <person name="Xue W."/>
            <person name="Luo G."/>
        </authorList>
    </citation>
    <scope>NUCLEOTIDE SEQUENCE [LARGE SCALE GENOMIC DNA]</scope>
    <source>
        <strain evidence="11 13">TM09-12</strain>
    </source>
</reference>
<feature type="domain" description="Response regulatory" evidence="8">
    <location>
        <begin position="2"/>
        <end position="116"/>
    </location>
</feature>
<dbReference type="Proteomes" id="UP000095651">
    <property type="component" value="Unassembled WGS sequence"/>
</dbReference>
<sequence>MKLLIAEDDPEMQKILKLYLQREGYLVNVVSDGRAAVDFLTEHPVDLVLLDWMMPVQDGIQTLKEIRLLNIPVKVLMLTAKGESESEIAGLSCGADDYLRKPFDIQVLLLRIKKLCNAADVLQFHDIRLNPVTMEVTKDHQKMVLTKTEFELLKYFLSNPNIVLSREQLLNHVWGMDFEGDPRTVDTNIRRLRKKIGEDLIRTRIGMGYVMGGGHD</sequence>
<dbReference type="GO" id="GO:0000156">
    <property type="term" value="F:phosphorelay response regulator activity"/>
    <property type="evidence" value="ECO:0007669"/>
    <property type="project" value="TreeGrafter"/>
</dbReference>
<organism evidence="10 12">
    <name type="scientific">Hungatella hathewayi</name>
    <dbReference type="NCBI Taxonomy" id="154046"/>
    <lineage>
        <taxon>Bacteria</taxon>
        <taxon>Bacillati</taxon>
        <taxon>Bacillota</taxon>
        <taxon>Clostridia</taxon>
        <taxon>Lachnospirales</taxon>
        <taxon>Lachnospiraceae</taxon>
        <taxon>Hungatella</taxon>
    </lineage>
</organism>
<dbReference type="PROSITE" id="PS50110">
    <property type="entry name" value="RESPONSE_REGULATORY"/>
    <property type="match status" value="1"/>
</dbReference>